<evidence type="ECO:0000313" key="10">
    <source>
        <dbReference type="EMBL" id="HIT98168.1"/>
    </source>
</evidence>
<evidence type="ECO:0000256" key="1">
    <source>
        <dbReference type="ARBA" id="ARBA00000012"/>
    </source>
</evidence>
<evidence type="ECO:0000256" key="3">
    <source>
        <dbReference type="ARBA" id="ARBA00004763"/>
    </source>
</evidence>
<gene>
    <name evidence="10" type="primary">folP</name>
    <name evidence="10" type="ORF">IAC44_04940</name>
</gene>
<dbReference type="Pfam" id="PF00809">
    <property type="entry name" value="Pterin_bind"/>
    <property type="match status" value="1"/>
</dbReference>
<keyword evidence="8" id="KW-0289">Folate biosynthesis</keyword>
<dbReference type="GO" id="GO:0046656">
    <property type="term" value="P:folic acid biosynthetic process"/>
    <property type="evidence" value="ECO:0007669"/>
    <property type="project" value="UniProtKB-KW"/>
</dbReference>
<evidence type="ECO:0000256" key="4">
    <source>
        <dbReference type="ARBA" id="ARBA00012458"/>
    </source>
</evidence>
<keyword evidence="6" id="KW-0479">Metal-binding</keyword>
<dbReference type="InterPro" id="IPR045031">
    <property type="entry name" value="DHP_synth-like"/>
</dbReference>
<dbReference type="PROSITE" id="PS50972">
    <property type="entry name" value="PTERIN_BINDING"/>
    <property type="match status" value="1"/>
</dbReference>
<dbReference type="AlphaFoldDB" id="A0A9D1HA17"/>
<dbReference type="EMBL" id="DVLY01000117">
    <property type="protein sequence ID" value="HIT98168.1"/>
    <property type="molecule type" value="Genomic_DNA"/>
</dbReference>
<reference evidence="10" key="2">
    <citation type="journal article" date="2021" name="PeerJ">
        <title>Extensive microbial diversity within the chicken gut microbiome revealed by metagenomics and culture.</title>
        <authorList>
            <person name="Gilroy R."/>
            <person name="Ravi A."/>
            <person name="Getino M."/>
            <person name="Pursley I."/>
            <person name="Horton D.L."/>
            <person name="Alikhan N.F."/>
            <person name="Baker D."/>
            <person name="Gharbi K."/>
            <person name="Hall N."/>
            <person name="Watson M."/>
            <person name="Adriaenssens E.M."/>
            <person name="Foster-Nyarko E."/>
            <person name="Jarju S."/>
            <person name="Secka A."/>
            <person name="Antonio M."/>
            <person name="Oren A."/>
            <person name="Chaudhuri R.R."/>
            <person name="La Ragione R."/>
            <person name="Hildebrand F."/>
            <person name="Pallen M.J."/>
        </authorList>
    </citation>
    <scope>NUCLEOTIDE SEQUENCE</scope>
    <source>
        <strain evidence="10">1383</strain>
    </source>
</reference>
<name>A0A9D1HA17_9FLAO</name>
<dbReference type="GO" id="GO:0005829">
    <property type="term" value="C:cytosol"/>
    <property type="evidence" value="ECO:0007669"/>
    <property type="project" value="TreeGrafter"/>
</dbReference>
<protein>
    <recommendedName>
        <fullName evidence="4">dihydropteroate synthase</fullName>
        <ecNumber evidence="4">2.5.1.15</ecNumber>
    </recommendedName>
</protein>
<dbReference type="PROSITE" id="PS00793">
    <property type="entry name" value="DHPS_2"/>
    <property type="match status" value="1"/>
</dbReference>
<evidence type="ECO:0000256" key="6">
    <source>
        <dbReference type="ARBA" id="ARBA00022723"/>
    </source>
</evidence>
<dbReference type="GO" id="GO:0046872">
    <property type="term" value="F:metal ion binding"/>
    <property type="evidence" value="ECO:0007669"/>
    <property type="project" value="UniProtKB-KW"/>
</dbReference>
<comment type="caution">
    <text evidence="10">The sequence shown here is derived from an EMBL/GenBank/DDBJ whole genome shotgun (WGS) entry which is preliminary data.</text>
</comment>
<comment type="catalytic activity">
    <reaction evidence="1">
        <text>(7,8-dihydropterin-6-yl)methyl diphosphate + 4-aminobenzoate = 7,8-dihydropteroate + diphosphate</text>
        <dbReference type="Rhea" id="RHEA:19949"/>
        <dbReference type="ChEBI" id="CHEBI:17836"/>
        <dbReference type="ChEBI" id="CHEBI:17839"/>
        <dbReference type="ChEBI" id="CHEBI:33019"/>
        <dbReference type="ChEBI" id="CHEBI:72950"/>
        <dbReference type="EC" id="2.5.1.15"/>
    </reaction>
</comment>
<evidence type="ECO:0000256" key="5">
    <source>
        <dbReference type="ARBA" id="ARBA00022679"/>
    </source>
</evidence>
<dbReference type="EC" id="2.5.1.15" evidence="4"/>
<reference evidence="10" key="1">
    <citation type="submission" date="2020-10" db="EMBL/GenBank/DDBJ databases">
        <authorList>
            <person name="Gilroy R."/>
        </authorList>
    </citation>
    <scope>NUCLEOTIDE SEQUENCE</scope>
    <source>
        <strain evidence="10">1383</strain>
    </source>
</reference>
<comment type="cofactor">
    <cofactor evidence="2">
        <name>Mg(2+)</name>
        <dbReference type="ChEBI" id="CHEBI:18420"/>
    </cofactor>
</comment>
<dbReference type="GO" id="GO:0046654">
    <property type="term" value="P:tetrahydrofolate biosynthetic process"/>
    <property type="evidence" value="ECO:0007669"/>
    <property type="project" value="TreeGrafter"/>
</dbReference>
<accession>A0A9D1HA17</accession>
<dbReference type="PANTHER" id="PTHR20941">
    <property type="entry name" value="FOLATE SYNTHESIS PROTEINS"/>
    <property type="match status" value="1"/>
</dbReference>
<dbReference type="GO" id="GO:0004156">
    <property type="term" value="F:dihydropteroate synthase activity"/>
    <property type="evidence" value="ECO:0007669"/>
    <property type="project" value="UniProtKB-EC"/>
</dbReference>
<proteinExistence type="predicted"/>
<keyword evidence="7" id="KW-0460">Magnesium</keyword>
<evidence type="ECO:0000256" key="8">
    <source>
        <dbReference type="ARBA" id="ARBA00022909"/>
    </source>
</evidence>
<dbReference type="PANTHER" id="PTHR20941:SF1">
    <property type="entry name" value="FOLIC ACID SYNTHESIS PROTEIN FOL1"/>
    <property type="match status" value="1"/>
</dbReference>
<evidence type="ECO:0000256" key="7">
    <source>
        <dbReference type="ARBA" id="ARBA00022842"/>
    </source>
</evidence>
<dbReference type="Gene3D" id="3.20.20.20">
    <property type="entry name" value="Dihydropteroate synthase-like"/>
    <property type="match status" value="1"/>
</dbReference>
<dbReference type="SUPFAM" id="SSF51717">
    <property type="entry name" value="Dihydropteroate synthetase-like"/>
    <property type="match status" value="1"/>
</dbReference>
<evidence type="ECO:0000313" key="11">
    <source>
        <dbReference type="Proteomes" id="UP000824161"/>
    </source>
</evidence>
<keyword evidence="5 10" id="KW-0808">Transferase</keyword>
<evidence type="ECO:0000259" key="9">
    <source>
        <dbReference type="PROSITE" id="PS50972"/>
    </source>
</evidence>
<sequence length="267" mass="29401">MPHSSPQIMGILNTTDDSFYAASRVNDLQELLRRAERMLEQGASILDVGGCSTRPGCTVADAETEMRRVLPAVEALARRFPTVEISVDTFRSEVAEKTLEAGATMINDISGGDFDPQMFPLVARHGAGYVLMHTRGLPDQMIHRTEYSDLVAQVYGHLARRVERLRALGVSRIVVDPGFGFAKDVRQNFVLLRHLEVFKRLGCPVLAGMSRKGMVWKTLGISPGEALNGTTVVNTLALCHGADILRVHDVKEAVEAVRLFEAFREGQ</sequence>
<dbReference type="Proteomes" id="UP000824161">
    <property type="component" value="Unassembled WGS sequence"/>
</dbReference>
<feature type="domain" description="Pterin-binding" evidence="9">
    <location>
        <begin position="6"/>
        <end position="258"/>
    </location>
</feature>
<dbReference type="CDD" id="cd00739">
    <property type="entry name" value="DHPS"/>
    <property type="match status" value="1"/>
</dbReference>
<dbReference type="InterPro" id="IPR000489">
    <property type="entry name" value="Pterin-binding_dom"/>
</dbReference>
<comment type="pathway">
    <text evidence="3">Cofactor biosynthesis; tetrahydrofolate biosynthesis; 7,8-dihydrofolate from 2-amino-4-hydroxy-6-hydroxymethyl-7,8-dihydropteridine diphosphate and 4-aminobenzoate: step 1/2.</text>
</comment>
<organism evidence="10 11">
    <name type="scientific">Candidatus Merdimorpha stercoravium</name>
    <dbReference type="NCBI Taxonomy" id="2840863"/>
    <lineage>
        <taxon>Bacteria</taxon>
        <taxon>Pseudomonadati</taxon>
        <taxon>Bacteroidota</taxon>
        <taxon>Flavobacteriia</taxon>
        <taxon>Flavobacteriales</taxon>
        <taxon>Candidatus Merdimorpha</taxon>
    </lineage>
</organism>
<dbReference type="InterPro" id="IPR006390">
    <property type="entry name" value="DHP_synth_dom"/>
</dbReference>
<dbReference type="InterPro" id="IPR011005">
    <property type="entry name" value="Dihydropteroate_synth-like_sf"/>
</dbReference>
<dbReference type="NCBIfam" id="TIGR01496">
    <property type="entry name" value="DHPS"/>
    <property type="match status" value="1"/>
</dbReference>
<evidence type="ECO:0000256" key="2">
    <source>
        <dbReference type="ARBA" id="ARBA00001946"/>
    </source>
</evidence>